<feature type="region of interest" description="Disordered" evidence="9">
    <location>
        <begin position="1"/>
        <end position="50"/>
    </location>
</feature>
<evidence type="ECO:0000256" key="5">
    <source>
        <dbReference type="ARBA" id="ARBA00022842"/>
    </source>
</evidence>
<accession>A0A1C7NEJ5</accession>
<dbReference type="GO" id="GO:0005886">
    <property type="term" value="C:plasma membrane"/>
    <property type="evidence" value="ECO:0007669"/>
    <property type="project" value="TreeGrafter"/>
</dbReference>
<dbReference type="InterPro" id="IPR045349">
    <property type="entry name" value="SLC41A1-3"/>
</dbReference>
<evidence type="ECO:0000256" key="2">
    <source>
        <dbReference type="ARBA" id="ARBA00009749"/>
    </source>
</evidence>
<feature type="domain" description="SLC41A/MgtE integral membrane" evidence="11">
    <location>
        <begin position="127"/>
        <end position="262"/>
    </location>
</feature>
<feature type="transmembrane region" description="Helical" evidence="10">
    <location>
        <begin position="86"/>
        <end position="104"/>
    </location>
</feature>
<dbReference type="Gene3D" id="1.10.357.20">
    <property type="entry name" value="SLC41 divalent cation transporters, integral membrane domain"/>
    <property type="match status" value="2"/>
</dbReference>
<evidence type="ECO:0000256" key="10">
    <source>
        <dbReference type="SAM" id="Phobius"/>
    </source>
</evidence>
<dbReference type="AlphaFoldDB" id="A0A1C7NEJ5"/>
<evidence type="ECO:0000313" key="13">
    <source>
        <dbReference type="Proteomes" id="UP000093000"/>
    </source>
</evidence>
<feature type="transmembrane region" description="Helical" evidence="10">
    <location>
        <begin position="374"/>
        <end position="395"/>
    </location>
</feature>
<feature type="transmembrane region" description="Helical" evidence="10">
    <location>
        <begin position="442"/>
        <end position="465"/>
    </location>
</feature>
<name>A0A1C7NEJ5_9FUNG</name>
<dbReference type="InterPro" id="IPR036739">
    <property type="entry name" value="SLC41_membr_dom_sf"/>
</dbReference>
<feature type="transmembrane region" description="Helical" evidence="10">
    <location>
        <begin position="273"/>
        <end position="295"/>
    </location>
</feature>
<dbReference type="InParanoid" id="A0A1C7NEJ5"/>
<gene>
    <name evidence="12" type="primary">SLC41A2_0</name>
    <name evidence="12" type="ORF">A0J61_04985</name>
</gene>
<evidence type="ECO:0000256" key="8">
    <source>
        <dbReference type="ARBA" id="ARBA00023136"/>
    </source>
</evidence>
<comment type="similarity">
    <text evidence="2">Belongs to the SLC41A transporter family.</text>
</comment>
<feature type="transmembrane region" description="Helical" evidence="10">
    <location>
        <begin position="401"/>
        <end position="421"/>
    </location>
</feature>
<dbReference type="GO" id="GO:0008324">
    <property type="term" value="F:monoatomic cation transmembrane transporter activity"/>
    <property type="evidence" value="ECO:0007669"/>
    <property type="project" value="InterPro"/>
</dbReference>
<evidence type="ECO:0000256" key="6">
    <source>
        <dbReference type="ARBA" id="ARBA00022989"/>
    </source>
</evidence>
<dbReference type="SUPFAM" id="SSF161093">
    <property type="entry name" value="MgtE membrane domain-like"/>
    <property type="match status" value="2"/>
</dbReference>
<dbReference type="FunFam" id="1.10.357.20:FF:000001">
    <property type="entry name" value="Solute carrier family 41 member 2"/>
    <property type="match status" value="1"/>
</dbReference>
<evidence type="ECO:0000259" key="11">
    <source>
        <dbReference type="Pfam" id="PF01769"/>
    </source>
</evidence>
<keyword evidence="13" id="KW-1185">Reference proteome</keyword>
<feature type="transmembrane region" description="Helical" evidence="10">
    <location>
        <begin position="170"/>
        <end position="192"/>
    </location>
</feature>
<dbReference type="Proteomes" id="UP000093000">
    <property type="component" value="Unassembled WGS sequence"/>
</dbReference>
<sequence length="482" mass="53851">MKNSKENYTADYIELSINQNEDNDEPPDQQQNDHPFQHMHKEEARTALLEDNNSSEEDFIIYDNDQEQNQDQNRNSKPKHNEEKSLAFQALPSLIISVIGLVLAGDLLDEFQRWDVFLKTTELFILLPILLNLKGNLEMNLAARFSTSSNLGDLDYGPTRRSLIIGNLSLLQVQSLVAGAIAGVSSFALGLITKPGSNTSYFEMMYMTASAMVSASFSAGILGIFMVALILVCRKFDIDPDNIACPMASSTGDIVTLVLLASCAYILQHQMDTILSTLIFLVMLAMIPFFGLIVWRNKHVKDLLFAGWTPIILAMVISSWAGILLEAFVERYKGVALLTPVLIGLAGNLGSIYASRISTSLHAETKENYKSVELTLILMNIPVQVVFMLIIWAFSLGQLQYNAWFFFSYFLISMICTWICLRIGKYMTLAFWKMGYDPDNYVIPYLTASIDVIGTILLVCCFRILTDSGAADMAIERSPPSH</sequence>
<keyword evidence="6 10" id="KW-1133">Transmembrane helix</keyword>
<keyword evidence="4 10" id="KW-0812">Transmembrane</keyword>
<feature type="transmembrane region" description="Helical" evidence="10">
    <location>
        <begin position="302"/>
        <end position="323"/>
    </location>
</feature>
<protein>
    <submittedName>
        <fullName evidence="12">Solute carrier family 41 member 2</fullName>
    </submittedName>
</protein>
<dbReference type="PANTHER" id="PTHR16228">
    <property type="entry name" value="DIVALENT CATION TRANSPORTER SOLUTE CARRIER FAMILY 41"/>
    <property type="match status" value="1"/>
</dbReference>
<feature type="transmembrane region" description="Helical" evidence="10">
    <location>
        <begin position="204"/>
        <end position="232"/>
    </location>
</feature>
<evidence type="ECO:0000313" key="12">
    <source>
        <dbReference type="EMBL" id="OBZ86976.1"/>
    </source>
</evidence>
<evidence type="ECO:0000256" key="9">
    <source>
        <dbReference type="SAM" id="MobiDB-lite"/>
    </source>
</evidence>
<keyword evidence="3" id="KW-0813">Transport</keyword>
<proteinExistence type="inferred from homology"/>
<evidence type="ECO:0000256" key="3">
    <source>
        <dbReference type="ARBA" id="ARBA00022448"/>
    </source>
</evidence>
<evidence type="ECO:0000256" key="7">
    <source>
        <dbReference type="ARBA" id="ARBA00023065"/>
    </source>
</evidence>
<dbReference type="InterPro" id="IPR006667">
    <property type="entry name" value="SLC41_membr_dom"/>
</dbReference>
<keyword evidence="7" id="KW-0406">Ion transport</keyword>
<feature type="domain" description="SLC41A/MgtE integral membrane" evidence="11">
    <location>
        <begin position="339"/>
        <end position="460"/>
    </location>
</feature>
<feature type="transmembrane region" description="Helical" evidence="10">
    <location>
        <begin position="244"/>
        <end position="267"/>
    </location>
</feature>
<comment type="caution">
    <text evidence="12">The sequence shown here is derived from an EMBL/GenBank/DDBJ whole genome shotgun (WGS) entry which is preliminary data.</text>
</comment>
<comment type="subcellular location">
    <subcellularLocation>
        <location evidence="1">Membrane</location>
        <topology evidence="1">Multi-pass membrane protein</topology>
    </subcellularLocation>
</comment>
<evidence type="ECO:0000256" key="4">
    <source>
        <dbReference type="ARBA" id="ARBA00022692"/>
    </source>
</evidence>
<organism evidence="12 13">
    <name type="scientific">Choanephora cucurbitarum</name>
    <dbReference type="NCBI Taxonomy" id="101091"/>
    <lineage>
        <taxon>Eukaryota</taxon>
        <taxon>Fungi</taxon>
        <taxon>Fungi incertae sedis</taxon>
        <taxon>Mucoromycota</taxon>
        <taxon>Mucoromycotina</taxon>
        <taxon>Mucoromycetes</taxon>
        <taxon>Mucorales</taxon>
        <taxon>Mucorineae</taxon>
        <taxon>Choanephoraceae</taxon>
        <taxon>Choanephoroideae</taxon>
        <taxon>Choanephora</taxon>
    </lineage>
</organism>
<keyword evidence="5" id="KW-0460">Magnesium</keyword>
<feature type="compositionally biased region" description="Basic and acidic residues" evidence="9">
    <location>
        <begin position="35"/>
        <end position="45"/>
    </location>
</feature>
<dbReference type="Pfam" id="PF01769">
    <property type="entry name" value="MgtE"/>
    <property type="match status" value="2"/>
</dbReference>
<dbReference type="OrthoDB" id="666972at2759"/>
<reference evidence="12 13" key="1">
    <citation type="submission" date="2016-03" db="EMBL/GenBank/DDBJ databases">
        <title>Choanephora cucurbitarum.</title>
        <authorList>
            <person name="Min B."/>
            <person name="Park H."/>
            <person name="Park J.-H."/>
            <person name="Shin H.-D."/>
            <person name="Choi I.-G."/>
        </authorList>
    </citation>
    <scope>NUCLEOTIDE SEQUENCE [LARGE SCALE GENOMIC DNA]</scope>
    <source>
        <strain evidence="12 13">KUS-F28377</strain>
    </source>
</reference>
<feature type="transmembrane region" description="Helical" evidence="10">
    <location>
        <begin position="335"/>
        <end position="354"/>
    </location>
</feature>
<evidence type="ECO:0000256" key="1">
    <source>
        <dbReference type="ARBA" id="ARBA00004141"/>
    </source>
</evidence>
<dbReference type="PANTHER" id="PTHR16228:SF7">
    <property type="entry name" value="SLC41A_MGTE INTEGRAL MEMBRANE DOMAIN-CONTAINING PROTEIN"/>
    <property type="match status" value="1"/>
</dbReference>
<dbReference type="EMBL" id="LUGH01000256">
    <property type="protein sequence ID" value="OBZ86976.1"/>
    <property type="molecule type" value="Genomic_DNA"/>
</dbReference>
<keyword evidence="8 10" id="KW-0472">Membrane</keyword>